<reference evidence="4" key="4">
    <citation type="journal article" date="2015" name="G3 (Bethesda)">
        <title>Genome sequences of three phytopathogenic species of the Magnaporthaceae family of fungi.</title>
        <authorList>
            <person name="Okagaki L.H."/>
            <person name="Nunes C.C."/>
            <person name="Sailsbery J."/>
            <person name="Clay B."/>
            <person name="Brown D."/>
            <person name="John T."/>
            <person name="Oh Y."/>
            <person name="Young N."/>
            <person name="Fitzgerald M."/>
            <person name="Haas B.J."/>
            <person name="Zeng Q."/>
            <person name="Young S."/>
            <person name="Adiconis X."/>
            <person name="Fan L."/>
            <person name="Levin J.Z."/>
            <person name="Mitchell T.K."/>
            <person name="Okubara P.A."/>
            <person name="Farman M.L."/>
            <person name="Kohn L.M."/>
            <person name="Birren B."/>
            <person name="Ma L.-J."/>
            <person name="Dean R.A."/>
        </authorList>
    </citation>
    <scope>NUCLEOTIDE SEQUENCE</scope>
    <source>
        <strain evidence="4">R3-111a-1</strain>
    </source>
</reference>
<keyword evidence="2" id="KW-0812">Transmembrane</keyword>
<evidence type="ECO:0000313" key="5">
    <source>
        <dbReference type="Proteomes" id="UP000006039"/>
    </source>
</evidence>
<reference evidence="3" key="2">
    <citation type="submission" date="2010-07" db="EMBL/GenBank/DDBJ databases">
        <authorList>
            <consortium name="The Broad Institute Genome Sequencing Platform"/>
            <consortium name="Broad Institute Genome Sequencing Center for Infectious Disease"/>
            <person name="Ma L.-J."/>
            <person name="Dead R."/>
            <person name="Young S."/>
            <person name="Zeng Q."/>
            <person name="Koehrsen M."/>
            <person name="Alvarado L."/>
            <person name="Berlin A."/>
            <person name="Chapman S.B."/>
            <person name="Chen Z."/>
            <person name="Freedman E."/>
            <person name="Gellesch M."/>
            <person name="Goldberg J."/>
            <person name="Griggs A."/>
            <person name="Gujja S."/>
            <person name="Heilman E.R."/>
            <person name="Heiman D."/>
            <person name="Hepburn T."/>
            <person name="Howarth C."/>
            <person name="Jen D."/>
            <person name="Larson L."/>
            <person name="Mehta T."/>
            <person name="Neiman D."/>
            <person name="Pearson M."/>
            <person name="Roberts A."/>
            <person name="Saif S."/>
            <person name="Shea T."/>
            <person name="Shenoy N."/>
            <person name="Sisk P."/>
            <person name="Stolte C."/>
            <person name="Sykes S."/>
            <person name="Walk T."/>
            <person name="White J."/>
            <person name="Yandava C."/>
            <person name="Haas B."/>
            <person name="Nusbaum C."/>
            <person name="Birren B."/>
        </authorList>
    </citation>
    <scope>NUCLEOTIDE SEQUENCE</scope>
    <source>
        <strain evidence="3">R3-111a-1</strain>
    </source>
</reference>
<dbReference type="AlphaFoldDB" id="J3P6F2"/>
<feature type="region of interest" description="Disordered" evidence="1">
    <location>
        <begin position="185"/>
        <end position="251"/>
    </location>
</feature>
<organism evidence="3">
    <name type="scientific">Gaeumannomyces tritici (strain R3-111a-1)</name>
    <name type="common">Wheat and barley take-all root rot fungus</name>
    <name type="synonym">Gaeumannomyces graminis var. tritici</name>
    <dbReference type="NCBI Taxonomy" id="644352"/>
    <lineage>
        <taxon>Eukaryota</taxon>
        <taxon>Fungi</taxon>
        <taxon>Dikarya</taxon>
        <taxon>Ascomycota</taxon>
        <taxon>Pezizomycotina</taxon>
        <taxon>Sordariomycetes</taxon>
        <taxon>Sordariomycetidae</taxon>
        <taxon>Magnaporthales</taxon>
        <taxon>Magnaporthaceae</taxon>
        <taxon>Gaeumannomyces</taxon>
    </lineage>
</organism>
<evidence type="ECO:0000313" key="4">
    <source>
        <dbReference type="EnsemblFungi" id="EJT72226"/>
    </source>
</evidence>
<dbReference type="VEuPathDB" id="FungiDB:GGTG_09092"/>
<reference evidence="3" key="3">
    <citation type="submission" date="2010-09" db="EMBL/GenBank/DDBJ databases">
        <title>Annotation of Gaeumannomyces graminis var. tritici R3-111a-1.</title>
        <authorList>
            <consortium name="The Broad Institute Genome Sequencing Platform"/>
            <person name="Ma L.-J."/>
            <person name="Dead R."/>
            <person name="Young S.K."/>
            <person name="Zeng Q."/>
            <person name="Gargeya S."/>
            <person name="Fitzgerald M."/>
            <person name="Haas B."/>
            <person name="Abouelleil A."/>
            <person name="Alvarado L."/>
            <person name="Arachchi H.M."/>
            <person name="Berlin A."/>
            <person name="Brown A."/>
            <person name="Chapman S.B."/>
            <person name="Chen Z."/>
            <person name="Dunbar C."/>
            <person name="Freedman E."/>
            <person name="Gearin G."/>
            <person name="Gellesch M."/>
            <person name="Goldberg J."/>
            <person name="Griggs A."/>
            <person name="Gujja S."/>
            <person name="Heiman D."/>
            <person name="Howarth C."/>
            <person name="Larson L."/>
            <person name="Lui A."/>
            <person name="MacDonald P.J.P."/>
            <person name="Mehta T."/>
            <person name="Montmayeur A."/>
            <person name="Murphy C."/>
            <person name="Neiman D."/>
            <person name="Pearson M."/>
            <person name="Priest M."/>
            <person name="Roberts A."/>
            <person name="Saif S."/>
            <person name="Shea T."/>
            <person name="Shenoy N."/>
            <person name="Sisk P."/>
            <person name="Stolte C."/>
            <person name="Sykes S."/>
            <person name="Yandava C."/>
            <person name="Wortman J."/>
            <person name="Nusbaum C."/>
            <person name="Birren B."/>
        </authorList>
    </citation>
    <scope>NUCLEOTIDE SEQUENCE</scope>
    <source>
        <strain evidence="3">R3-111a-1</strain>
    </source>
</reference>
<name>J3P6F2_GAET3</name>
<proteinExistence type="predicted"/>
<evidence type="ECO:0000256" key="1">
    <source>
        <dbReference type="SAM" id="MobiDB-lite"/>
    </source>
</evidence>
<protein>
    <submittedName>
        <fullName evidence="3 4">Uncharacterized protein</fullName>
    </submittedName>
</protein>
<evidence type="ECO:0000256" key="2">
    <source>
        <dbReference type="SAM" id="Phobius"/>
    </source>
</evidence>
<dbReference type="GeneID" id="20349550"/>
<sequence length="251" mass="27629">MDASSPTHHAVDEQTLTKNPVFILPFPVLRQGKQMARSVKVSLYVTFGLGIIDIGVCLGLRFLLVQLTLSTITLAALNVVPGAHHFESIGSMRRYSSRVEQHGNSTFSPNAEVERDPYLVPKAEWILRDEEETRLGFATRQVLLRTFQERCSRKPTYSVVLTIARGQHRRGTVQHLDQIQRLHRVTGDAGGTDGGSLGQADPGRPGGDRVSSMPASEMLQPVAKFLSKSRRGVSQDGSGRRVLTSARGLQF</sequence>
<dbReference type="RefSeq" id="XP_009225200.1">
    <property type="nucleotide sequence ID" value="XM_009226936.1"/>
</dbReference>
<dbReference type="EnsemblFungi" id="EJT72226">
    <property type="protein sequence ID" value="EJT72226"/>
    <property type="gene ID" value="GGTG_09092"/>
</dbReference>
<gene>
    <name evidence="4" type="primary">20349550</name>
    <name evidence="3" type="ORF">GGTG_09092</name>
</gene>
<keyword evidence="2" id="KW-1133">Transmembrane helix</keyword>
<reference evidence="4" key="5">
    <citation type="submission" date="2018-04" db="UniProtKB">
        <authorList>
            <consortium name="EnsemblFungi"/>
        </authorList>
    </citation>
    <scope>IDENTIFICATION</scope>
    <source>
        <strain evidence="4">R3-111a-1</strain>
    </source>
</reference>
<dbReference type="HOGENOM" id="CLU_1107207_0_0_1"/>
<accession>J3P6F2</accession>
<reference evidence="5" key="1">
    <citation type="submission" date="2010-07" db="EMBL/GenBank/DDBJ databases">
        <title>The genome sequence of Gaeumannomyces graminis var. tritici strain R3-111a-1.</title>
        <authorList>
            <consortium name="The Broad Institute Genome Sequencing Platform"/>
            <person name="Ma L.-J."/>
            <person name="Dead R."/>
            <person name="Young S."/>
            <person name="Zeng Q."/>
            <person name="Koehrsen M."/>
            <person name="Alvarado L."/>
            <person name="Berlin A."/>
            <person name="Chapman S.B."/>
            <person name="Chen Z."/>
            <person name="Freedman E."/>
            <person name="Gellesch M."/>
            <person name="Goldberg J."/>
            <person name="Griggs A."/>
            <person name="Gujja S."/>
            <person name="Heilman E.R."/>
            <person name="Heiman D."/>
            <person name="Hepburn T."/>
            <person name="Howarth C."/>
            <person name="Jen D."/>
            <person name="Larson L."/>
            <person name="Mehta T."/>
            <person name="Neiman D."/>
            <person name="Pearson M."/>
            <person name="Roberts A."/>
            <person name="Saif S."/>
            <person name="Shea T."/>
            <person name="Shenoy N."/>
            <person name="Sisk P."/>
            <person name="Stolte C."/>
            <person name="Sykes S."/>
            <person name="Walk T."/>
            <person name="White J."/>
            <person name="Yandava C."/>
            <person name="Haas B."/>
            <person name="Nusbaum C."/>
            <person name="Birren B."/>
        </authorList>
    </citation>
    <scope>NUCLEOTIDE SEQUENCE [LARGE SCALE GENOMIC DNA]</scope>
    <source>
        <strain evidence="5">R3-111a-1</strain>
    </source>
</reference>
<dbReference type="EMBL" id="GL385399">
    <property type="protein sequence ID" value="EJT72226.1"/>
    <property type="molecule type" value="Genomic_DNA"/>
</dbReference>
<keyword evidence="5" id="KW-1185">Reference proteome</keyword>
<feature type="transmembrane region" description="Helical" evidence="2">
    <location>
        <begin position="41"/>
        <end position="64"/>
    </location>
</feature>
<dbReference type="Proteomes" id="UP000006039">
    <property type="component" value="Unassembled WGS sequence"/>
</dbReference>
<feature type="compositionally biased region" description="Gly residues" evidence="1">
    <location>
        <begin position="188"/>
        <end position="197"/>
    </location>
</feature>
<evidence type="ECO:0000313" key="3">
    <source>
        <dbReference type="EMBL" id="EJT72226.1"/>
    </source>
</evidence>
<keyword evidence="2" id="KW-0472">Membrane</keyword>